<dbReference type="EMBL" id="CP136920">
    <property type="protein sequence ID" value="WOO42069.1"/>
    <property type="molecule type" value="Genomic_DNA"/>
</dbReference>
<dbReference type="KEGG" id="puo:RZN69_03145"/>
<keyword evidence="3" id="KW-1185">Reference proteome</keyword>
<organism evidence="2 3">
    <name type="scientific">Rubellicoccus peritrichatus</name>
    <dbReference type="NCBI Taxonomy" id="3080537"/>
    <lineage>
        <taxon>Bacteria</taxon>
        <taxon>Pseudomonadati</taxon>
        <taxon>Verrucomicrobiota</taxon>
        <taxon>Opitutia</taxon>
        <taxon>Puniceicoccales</taxon>
        <taxon>Cerasicoccaceae</taxon>
        <taxon>Rubellicoccus</taxon>
    </lineage>
</organism>
<gene>
    <name evidence="2" type="ORF">RZN69_03145</name>
</gene>
<protein>
    <submittedName>
        <fullName evidence="2">CARDB domain-containing protein</fullName>
    </submittedName>
</protein>
<sequence length="405" mass="45132">MKKLLRYIAPILVFSPVLLQAGDLKLSGLTSNDLTPDPGDLITLTWTAEAVDDKFVDSSTQGIYIGDNDSIGRNRGGDLIGTEPLGKLGGFFFETTKEVATVKLPDDLEPGRTYYIRAWADYLEEVDEDDDGNNGSNAIQITVRGPDLTAEDLEVTNIERSQPLAPITVSPGDELELSWTAYNRGSRSSSLLNFSQQAVIWSNDTIYSEDDVILDREPLGILTAGGDSPEKTTVNVPDDVVAGQTYFLMVFADADEEFSEERETNNLSNFIEVRIPSDGTDEEIIVTGRRYLVDGYTDYGDGWYDSWMGTVNVNAWPWVFQVDIGWFYAGADGNSNESSWFYALHPRLLTWFWIAEETDGWFYGQPSGQFLNWWYFAGEASDADDEFFFIFSLDGQTTIIGSDAS</sequence>
<evidence type="ECO:0000256" key="1">
    <source>
        <dbReference type="SAM" id="SignalP"/>
    </source>
</evidence>
<dbReference type="InterPro" id="IPR013783">
    <property type="entry name" value="Ig-like_fold"/>
</dbReference>
<evidence type="ECO:0000313" key="2">
    <source>
        <dbReference type="EMBL" id="WOO42069.1"/>
    </source>
</evidence>
<feature type="signal peptide" evidence="1">
    <location>
        <begin position="1"/>
        <end position="21"/>
    </location>
</feature>
<dbReference type="Proteomes" id="UP001304300">
    <property type="component" value="Chromosome"/>
</dbReference>
<evidence type="ECO:0000313" key="3">
    <source>
        <dbReference type="Proteomes" id="UP001304300"/>
    </source>
</evidence>
<reference evidence="2 3" key="1">
    <citation type="submission" date="2023-10" db="EMBL/GenBank/DDBJ databases">
        <title>Rubellicoccus peritrichatus gen. nov., sp. nov., isolated from an algae of coral reef tank.</title>
        <authorList>
            <person name="Luo J."/>
        </authorList>
    </citation>
    <scope>NUCLEOTIDE SEQUENCE [LARGE SCALE GENOMIC DNA]</scope>
    <source>
        <strain evidence="2 3">CR14</strain>
    </source>
</reference>
<feature type="chain" id="PRO_5042840373" evidence="1">
    <location>
        <begin position="22"/>
        <end position="405"/>
    </location>
</feature>
<keyword evidence="1" id="KW-0732">Signal</keyword>
<dbReference type="RefSeq" id="WP_317834553.1">
    <property type="nucleotide sequence ID" value="NZ_CP136920.1"/>
</dbReference>
<dbReference type="Gene3D" id="2.60.40.10">
    <property type="entry name" value="Immunoglobulins"/>
    <property type="match status" value="2"/>
</dbReference>
<proteinExistence type="predicted"/>
<dbReference type="AlphaFoldDB" id="A0AAQ3LCS0"/>
<accession>A0AAQ3LCS0</accession>
<name>A0AAQ3LCS0_9BACT</name>